<feature type="compositionally biased region" description="Polar residues" evidence="1">
    <location>
        <begin position="20"/>
        <end position="38"/>
    </location>
</feature>
<reference evidence="3 4" key="1">
    <citation type="submission" date="2021-03" db="EMBL/GenBank/DDBJ databases">
        <authorList>
            <person name="So Y."/>
        </authorList>
    </citation>
    <scope>NUCLEOTIDE SEQUENCE [LARGE SCALE GENOMIC DNA]</scope>
    <source>
        <strain evidence="3 4">SSH11</strain>
    </source>
</reference>
<feature type="domain" description="SH3b" evidence="2">
    <location>
        <begin position="32"/>
        <end position="81"/>
    </location>
</feature>
<dbReference type="Pfam" id="PF08239">
    <property type="entry name" value="SH3_3"/>
    <property type="match status" value="1"/>
</dbReference>
<keyword evidence="4" id="KW-1185">Reference proteome</keyword>
<gene>
    <name evidence="3" type="ORF">J8J14_08485</name>
</gene>
<comment type="caution">
    <text evidence="3">The sequence shown here is derived from an EMBL/GenBank/DDBJ whole genome shotgun (WGS) entry which is preliminary data.</text>
</comment>
<evidence type="ECO:0000256" key="1">
    <source>
        <dbReference type="SAM" id="MobiDB-lite"/>
    </source>
</evidence>
<name>A0ABS4AE42_9PROT</name>
<organism evidence="3 4">
    <name type="scientific">Pararoseomonas baculiformis</name>
    <dbReference type="NCBI Taxonomy" id="2820812"/>
    <lineage>
        <taxon>Bacteria</taxon>
        <taxon>Pseudomonadati</taxon>
        <taxon>Pseudomonadota</taxon>
        <taxon>Alphaproteobacteria</taxon>
        <taxon>Acetobacterales</taxon>
        <taxon>Acetobacteraceae</taxon>
        <taxon>Pararoseomonas</taxon>
    </lineage>
</organism>
<dbReference type="EMBL" id="JAGIZB010000006">
    <property type="protein sequence ID" value="MBP0444820.1"/>
    <property type="molecule type" value="Genomic_DNA"/>
</dbReference>
<accession>A0ABS4AE42</accession>
<evidence type="ECO:0000313" key="4">
    <source>
        <dbReference type="Proteomes" id="UP000681594"/>
    </source>
</evidence>
<proteinExistence type="predicted"/>
<feature type="compositionally biased region" description="Pro residues" evidence="1">
    <location>
        <begin position="1"/>
        <end position="11"/>
    </location>
</feature>
<dbReference type="Proteomes" id="UP000681594">
    <property type="component" value="Unassembled WGS sequence"/>
</dbReference>
<evidence type="ECO:0000313" key="3">
    <source>
        <dbReference type="EMBL" id="MBP0444820.1"/>
    </source>
</evidence>
<dbReference type="Gene3D" id="2.30.30.40">
    <property type="entry name" value="SH3 Domains"/>
    <property type="match status" value="1"/>
</dbReference>
<dbReference type="InterPro" id="IPR003646">
    <property type="entry name" value="SH3-like_bac-type"/>
</dbReference>
<protein>
    <submittedName>
        <fullName evidence="3">SH3 domain-containing protein</fullName>
    </submittedName>
</protein>
<evidence type="ECO:0000259" key="2">
    <source>
        <dbReference type="Pfam" id="PF08239"/>
    </source>
</evidence>
<sequence>MSEPTAPPALPAPHAGSAPSQASVTSTSAHPVNLRSSPTGGGAVLRVLPRGTRLKVFAEAPGGWYQVGVTEPTGWIHGSMLQR</sequence>
<feature type="region of interest" description="Disordered" evidence="1">
    <location>
        <begin position="1"/>
        <end position="45"/>
    </location>
</feature>